<comment type="similarity">
    <text evidence="1">Belongs to the RdRP family.</text>
</comment>
<feature type="compositionally biased region" description="Polar residues" evidence="10">
    <location>
        <begin position="1356"/>
        <end position="1369"/>
    </location>
</feature>
<accession>A0A2P7ZCX6</accession>
<feature type="region of interest" description="Disordered" evidence="10">
    <location>
        <begin position="1727"/>
        <end position="1764"/>
    </location>
</feature>
<evidence type="ECO:0000259" key="12">
    <source>
        <dbReference type="Pfam" id="PF26253"/>
    </source>
</evidence>
<dbReference type="Pfam" id="PF26253">
    <property type="entry name" value="RdRP_head"/>
    <property type="match status" value="1"/>
</dbReference>
<dbReference type="PANTHER" id="PTHR23079">
    <property type="entry name" value="RNA-DEPENDENT RNA POLYMERASE"/>
    <property type="match status" value="1"/>
</dbReference>
<dbReference type="EMBL" id="NHZQ01000236">
    <property type="protein sequence ID" value="PSK46049.1"/>
    <property type="molecule type" value="Genomic_DNA"/>
</dbReference>
<feature type="compositionally biased region" description="Polar residues" evidence="10">
    <location>
        <begin position="1220"/>
        <end position="1231"/>
    </location>
</feature>
<evidence type="ECO:0000256" key="9">
    <source>
        <dbReference type="SAM" id="Coils"/>
    </source>
</evidence>
<keyword evidence="3 13" id="KW-0696">RNA-directed RNA polymerase</keyword>
<feature type="region of interest" description="Disordered" evidence="10">
    <location>
        <begin position="1220"/>
        <end position="1268"/>
    </location>
</feature>
<evidence type="ECO:0000259" key="11">
    <source>
        <dbReference type="Pfam" id="PF05183"/>
    </source>
</evidence>
<evidence type="ECO:0000256" key="5">
    <source>
        <dbReference type="ARBA" id="ARBA00022695"/>
    </source>
</evidence>
<proteinExistence type="inferred from homology"/>
<feature type="compositionally biased region" description="Polar residues" evidence="10">
    <location>
        <begin position="1514"/>
        <end position="1523"/>
    </location>
</feature>
<feature type="compositionally biased region" description="Polar residues" evidence="10">
    <location>
        <begin position="1376"/>
        <end position="1388"/>
    </location>
</feature>
<comment type="caution">
    <text evidence="13">The sequence shown here is derived from an EMBL/GenBank/DDBJ whole genome shotgun (WGS) entry which is preliminary data.</text>
</comment>
<feature type="domain" description="RDRP core" evidence="11">
    <location>
        <begin position="442"/>
        <end position="999"/>
    </location>
</feature>
<name>A0A2P7ZCX6_9PEZI</name>
<feature type="region of interest" description="Disordered" evidence="10">
    <location>
        <begin position="1510"/>
        <end position="1574"/>
    </location>
</feature>
<evidence type="ECO:0000256" key="7">
    <source>
        <dbReference type="ARBA" id="ARBA00023158"/>
    </source>
</evidence>
<organism evidence="13 14">
    <name type="scientific">Elsinoe australis</name>
    <dbReference type="NCBI Taxonomy" id="40998"/>
    <lineage>
        <taxon>Eukaryota</taxon>
        <taxon>Fungi</taxon>
        <taxon>Dikarya</taxon>
        <taxon>Ascomycota</taxon>
        <taxon>Pezizomycotina</taxon>
        <taxon>Dothideomycetes</taxon>
        <taxon>Dothideomycetidae</taxon>
        <taxon>Myriangiales</taxon>
        <taxon>Elsinoaceae</taxon>
        <taxon>Elsinoe</taxon>
    </lineage>
</organism>
<dbReference type="OrthoDB" id="6513042at2759"/>
<dbReference type="GO" id="GO:0031380">
    <property type="term" value="C:nuclear RNA-directed RNA polymerase complex"/>
    <property type="evidence" value="ECO:0007669"/>
    <property type="project" value="TreeGrafter"/>
</dbReference>
<dbReference type="InterPro" id="IPR058752">
    <property type="entry name" value="RDRP_C_head"/>
</dbReference>
<reference evidence="13 14" key="1">
    <citation type="submission" date="2017-05" db="EMBL/GenBank/DDBJ databases">
        <title>Draft genome sequence of Elsinoe australis.</title>
        <authorList>
            <person name="Cheng Q."/>
        </authorList>
    </citation>
    <scope>NUCLEOTIDE SEQUENCE [LARGE SCALE GENOMIC DNA]</scope>
    <source>
        <strain evidence="13 14">NL1</strain>
    </source>
</reference>
<dbReference type="PANTHER" id="PTHR23079:SF55">
    <property type="entry name" value="RNA-DIRECTED RNA POLYMERASE"/>
    <property type="match status" value="1"/>
</dbReference>
<evidence type="ECO:0000256" key="10">
    <source>
        <dbReference type="SAM" id="MobiDB-lite"/>
    </source>
</evidence>
<dbReference type="InterPro" id="IPR027417">
    <property type="entry name" value="P-loop_NTPase"/>
</dbReference>
<evidence type="ECO:0000256" key="4">
    <source>
        <dbReference type="ARBA" id="ARBA00022679"/>
    </source>
</evidence>
<keyword evidence="6" id="KW-0694">RNA-binding</keyword>
<feature type="domain" description="RDRP C-terminal head" evidence="12">
    <location>
        <begin position="1024"/>
        <end position="1174"/>
    </location>
</feature>
<feature type="compositionally biased region" description="Low complexity" evidence="10">
    <location>
        <begin position="1315"/>
        <end position="1329"/>
    </location>
</feature>
<feature type="compositionally biased region" description="Low complexity" evidence="10">
    <location>
        <begin position="1238"/>
        <end position="1250"/>
    </location>
</feature>
<evidence type="ECO:0000256" key="2">
    <source>
        <dbReference type="ARBA" id="ARBA00012494"/>
    </source>
</evidence>
<evidence type="ECO:0000256" key="3">
    <source>
        <dbReference type="ARBA" id="ARBA00022484"/>
    </source>
</evidence>
<evidence type="ECO:0000256" key="1">
    <source>
        <dbReference type="ARBA" id="ARBA00005762"/>
    </source>
</evidence>
<gene>
    <name evidence="13" type="ORF">B9Z65_5017</name>
</gene>
<comment type="catalytic activity">
    <reaction evidence="8">
        <text>RNA(n) + a ribonucleoside 5'-triphosphate = RNA(n+1) + diphosphate</text>
        <dbReference type="Rhea" id="RHEA:21248"/>
        <dbReference type="Rhea" id="RHEA-COMP:14527"/>
        <dbReference type="Rhea" id="RHEA-COMP:17342"/>
        <dbReference type="ChEBI" id="CHEBI:33019"/>
        <dbReference type="ChEBI" id="CHEBI:61557"/>
        <dbReference type="ChEBI" id="CHEBI:140395"/>
        <dbReference type="EC" id="2.7.7.48"/>
    </reaction>
</comment>
<feature type="region of interest" description="Disordered" evidence="10">
    <location>
        <begin position="1285"/>
        <end position="1395"/>
    </location>
</feature>
<evidence type="ECO:0000313" key="13">
    <source>
        <dbReference type="EMBL" id="PSK46049.1"/>
    </source>
</evidence>
<dbReference type="GO" id="GO:0030422">
    <property type="term" value="P:siRNA processing"/>
    <property type="evidence" value="ECO:0007669"/>
    <property type="project" value="TreeGrafter"/>
</dbReference>
<dbReference type="InterPro" id="IPR007855">
    <property type="entry name" value="RDRP"/>
</dbReference>
<evidence type="ECO:0000256" key="8">
    <source>
        <dbReference type="ARBA" id="ARBA00048744"/>
    </source>
</evidence>
<dbReference type="Proteomes" id="UP000243723">
    <property type="component" value="Unassembled WGS sequence"/>
</dbReference>
<keyword evidence="14" id="KW-1185">Reference proteome</keyword>
<feature type="compositionally biased region" description="Pro residues" evidence="10">
    <location>
        <begin position="1251"/>
        <end position="1265"/>
    </location>
</feature>
<keyword evidence="4" id="KW-0808">Transferase</keyword>
<evidence type="ECO:0000256" key="6">
    <source>
        <dbReference type="ARBA" id="ARBA00022884"/>
    </source>
</evidence>
<keyword evidence="7" id="KW-0943">RNA-mediated gene silencing</keyword>
<dbReference type="InterPro" id="IPR057596">
    <property type="entry name" value="RDRP_core"/>
</dbReference>
<dbReference type="SUPFAM" id="SSF54928">
    <property type="entry name" value="RNA-binding domain, RBD"/>
    <property type="match status" value="1"/>
</dbReference>
<feature type="region of interest" description="Disordered" evidence="10">
    <location>
        <begin position="1"/>
        <end position="20"/>
    </location>
</feature>
<dbReference type="InterPro" id="IPR035979">
    <property type="entry name" value="RBD_domain_sf"/>
</dbReference>
<dbReference type="EC" id="2.7.7.48" evidence="2"/>
<dbReference type="STRING" id="40998.A0A2P7ZCX6"/>
<dbReference type="CDD" id="cd00590">
    <property type="entry name" value="RRM_SF"/>
    <property type="match status" value="1"/>
</dbReference>
<evidence type="ECO:0000313" key="14">
    <source>
        <dbReference type="Proteomes" id="UP000243723"/>
    </source>
</evidence>
<feature type="compositionally biased region" description="Low complexity" evidence="10">
    <location>
        <begin position="1338"/>
        <end position="1352"/>
    </location>
</feature>
<dbReference type="GO" id="GO:0003968">
    <property type="term" value="F:RNA-directed RNA polymerase activity"/>
    <property type="evidence" value="ECO:0007669"/>
    <property type="project" value="UniProtKB-KW"/>
</dbReference>
<keyword evidence="9" id="KW-0175">Coiled coil</keyword>
<sequence>MPPPYNSQRPGGRSPPVVWPAGYPPPQLKLRLENCPPRTTTIELDRHFSKFGNVDYIRIEDFETGRGYLTFSPPPSNLPAFFRESHILFEPSTGLPFALKLFTLDFQHRAISSPLDPQRKFPSQLIIHSSHMRVGVVTSEEQELMALRVTNSDVSHPILIKAQLKDAPEISIQFTGYRHGMWQNLELRCQFSNIARVHKSVSLHNSRIMTITFQHPPKFFALPPSHARPNSSQPEEATVWFKNRSYRRITDIDTDQSRRDKSVTTLFRPGYEAFIDPGRWLTWSFTFKATPFNGFALPLLVEMFSAYNVNITTGELRNRAPDRGSVIWHAFDLDNHVNSKSAFQSSALQTLQAQSEGFPVLSFEVRYALEVCFSKGLLFEGSVSGPFLARLAEPRAVDLLENLVLSDKPLYNPMQLFTSPELRTLRKRRVPKTCVLMHSVTITPTTMYVQPIQVEVSNRVIRRYIEHADRFLRVRFSDEAYFGKLQSQRDDRDVEIYDRVRRTLVNGIRVAGRHYVFLACGNSQFRENGAYFFSNNESVTVTGIRQWMGFFQHIREIPKYVSRIGQCFSTTRAVTSIGVTPEIVEIPDIQRNGFTFTDGVGKLSKFLAHMISQELRLGPDAPSLFQFRMGGCKGVLAVDPTLSGRAVHIRPSQRKFKTDYNQLEIIRWSSFASAYLNRQIILVLSSLGIPDSVFVRKIQVQLAEINKALEDYNIAISMLQANVDFNQVTLAMAKMIQAGMRRDPFVDSMLHLWRAWMKKSLKEKANMFIPDGAFILGCVDETATLRMDDGQLPEIFLQVPDLQNGGKYKVIKGTCILVRNPALHPGDIRVVKAVDCNKLRHLKDVVVVPQLGKRDLANMCAGGDLDGDDFLIMWDPELIPTEQNHEPMDYSAPAPILSKGPVTQSDIIQFFCDYVKNDSLGNIAVAHRAWADKEATGVKHSKCVKLAQLHSQAVDYPKTGVPARMTPELKPERYPHWLEKPRHMSYNSLRVLGKLYDEVDRVDFIPSYEQTFDSRILNAFELPQELLEQAYALKTEYDIDMRRIMAQFGINTEFEVWSAFVMSHNREVKLYKFAEEVGRLVSMLKHQYRDLCFQAIEMKPHDRDLQKLGPLVAALYQVTADDVAAFKEELARVDAALRTEPADAESTGEELQPPMMSFPWIFQDELLGIATMASTQTSLSEAMVHNTLAAKNWQATATGGDRASSIQHHYADIPNASSLERTSQMQAQSSPAIGKPQSSTPAKPSPVTSPTAPPTAPKSSPPKSPAPVMTIDQLSRRFGATTLKESVKPSGFPPQPQSHSSPHLSTTDKTLKVQTSADAASSTGSGLSSPVKHDPHTSRSQSPSSSVSSEDWSNGKAANSTTNPGSLQNVKAYGGSTDTIKGFNNGNNKDQDMIDPDDEEEEVFEIKPKDAPVNATPHWVVTRFLSRFLGQSAGARGGGDENEKATMDDHEDDVAVIMVSWMRDYEYWKTEARRGAGIDLARRATEKRFAFVDGLSNLFGSTIVATPKPVQTLPVRNTSTSARPTPIPQRGPAPVRGPAAKSAGPATRPSATPSTTPSQASPSTTSSNPGLSTLSSPALAPALSSITAAISSLQASPDSSDQDTPPRKIFVILDAPTLLLATNPGFSPTDLSSFILSLRSQVHSTLLTSEADSPLIAAAAPDAFFSAGDYLKGAAATDNEGRATPLETNHAAFMVGQAHQARWVMSLRGLETGVARDVSGVVSVRRGGGWDEQGEDEGRDAGVAGEKKALGVGKNGRGSGTEGREMEALYRVAMDGSVKVFERGAGDVG</sequence>
<dbReference type="GO" id="GO:0003723">
    <property type="term" value="F:RNA binding"/>
    <property type="evidence" value="ECO:0007669"/>
    <property type="project" value="UniProtKB-KW"/>
</dbReference>
<protein>
    <recommendedName>
        <fullName evidence="2">RNA-directed RNA polymerase</fullName>
        <ecNumber evidence="2">2.7.7.48</ecNumber>
    </recommendedName>
</protein>
<feature type="compositionally biased region" description="Low complexity" evidence="10">
    <location>
        <begin position="1542"/>
        <end position="1574"/>
    </location>
</feature>
<feature type="coiled-coil region" evidence="9">
    <location>
        <begin position="695"/>
        <end position="722"/>
    </location>
</feature>
<dbReference type="Gene3D" id="3.40.50.300">
    <property type="entry name" value="P-loop containing nucleotide triphosphate hydrolases"/>
    <property type="match status" value="1"/>
</dbReference>
<dbReference type="Pfam" id="PF05183">
    <property type="entry name" value="RdRP"/>
    <property type="match status" value="1"/>
</dbReference>
<keyword evidence="5" id="KW-0548">Nucleotidyltransferase</keyword>